<evidence type="ECO:0000313" key="2">
    <source>
        <dbReference type="EMBL" id="CAI2362426.1"/>
    </source>
</evidence>
<keyword evidence="3" id="KW-1185">Reference proteome</keyword>
<proteinExistence type="predicted"/>
<dbReference type="Proteomes" id="UP001295684">
    <property type="component" value="Unassembled WGS sequence"/>
</dbReference>
<keyword evidence="1" id="KW-0472">Membrane</keyword>
<protein>
    <submittedName>
        <fullName evidence="2">Uncharacterized protein</fullName>
    </submittedName>
</protein>
<reference evidence="2" key="1">
    <citation type="submission" date="2023-07" db="EMBL/GenBank/DDBJ databases">
        <authorList>
            <consortium name="AG Swart"/>
            <person name="Singh M."/>
            <person name="Singh A."/>
            <person name="Seah K."/>
            <person name="Emmerich C."/>
        </authorList>
    </citation>
    <scope>NUCLEOTIDE SEQUENCE</scope>
    <source>
        <strain evidence="2">DP1</strain>
    </source>
</reference>
<dbReference type="AlphaFoldDB" id="A0AAD1U934"/>
<sequence length="591" mass="66937">MGNCCGDSKEAKIKLYEERLYALCIKYNFDIDVNQPLSFNEMFRRENCNEMGEQFNEDSSKIIIMEFRKFLFITAAEMSRIRRTTGYKKLNPRQFNDGKTAVCYECPYNAPPYVDRVWRAVIAYDAKYKDICYKLCFGYLLRKDPRANLDLSFKRYNDCRLDLYKRCEKVVPFHNCWPKYHTQEEFYNDFVYTVWASPTTINNFKLHLATVPVQPGTINAQLLIENSKKIKSDFQRSFPPECQGRPNGQQNTMNMAAVVNHPFLKTQDPNWRAGALVRIMKEYLPFNFDQYVSQELMVSIDQAQDMIFEYRRFLLLYGLTNFKLYPSEQIEKVWLIHMSFGVNYIDFCSKTINFVPYHVPFTGNTTGYDDRTEYNNTLGFYTAIFGVQPCSSCWPPAELRFNVENFQCMFINLIRLAGFFWAHQLGNLSNGSPTLAPRNNMGATPQYVEKKEKMKHKKGSKAGMIAAGVAVGAGVILVGGGLALVAYPDAVDYNDTNLLDTITDGLHDGLSALGELSFGDLADVGEGALGVFEDIDWPDIDFDGFADVAGDLFGDAGEFFEGVGEAIADGAGDAVDGIGDVAEGIGDAFDW</sequence>
<evidence type="ECO:0000256" key="1">
    <source>
        <dbReference type="SAM" id="Phobius"/>
    </source>
</evidence>
<feature type="transmembrane region" description="Helical" evidence="1">
    <location>
        <begin position="462"/>
        <end position="487"/>
    </location>
</feature>
<organism evidence="2 3">
    <name type="scientific">Euplotes crassus</name>
    <dbReference type="NCBI Taxonomy" id="5936"/>
    <lineage>
        <taxon>Eukaryota</taxon>
        <taxon>Sar</taxon>
        <taxon>Alveolata</taxon>
        <taxon>Ciliophora</taxon>
        <taxon>Intramacronucleata</taxon>
        <taxon>Spirotrichea</taxon>
        <taxon>Hypotrichia</taxon>
        <taxon>Euplotida</taxon>
        <taxon>Euplotidae</taxon>
        <taxon>Moneuplotes</taxon>
    </lineage>
</organism>
<keyword evidence="1" id="KW-1133">Transmembrane helix</keyword>
<keyword evidence="1" id="KW-0812">Transmembrane</keyword>
<accession>A0AAD1U934</accession>
<dbReference type="EMBL" id="CAMPGE010003588">
    <property type="protein sequence ID" value="CAI2362426.1"/>
    <property type="molecule type" value="Genomic_DNA"/>
</dbReference>
<comment type="caution">
    <text evidence="2">The sequence shown here is derived from an EMBL/GenBank/DDBJ whole genome shotgun (WGS) entry which is preliminary data.</text>
</comment>
<evidence type="ECO:0000313" key="3">
    <source>
        <dbReference type="Proteomes" id="UP001295684"/>
    </source>
</evidence>
<gene>
    <name evidence="2" type="ORF">ECRASSUSDP1_LOCUS3749</name>
</gene>
<name>A0AAD1U934_EUPCR</name>